<dbReference type="SUPFAM" id="SSF52540">
    <property type="entry name" value="P-loop containing nucleoside triphosphate hydrolases"/>
    <property type="match status" value="1"/>
</dbReference>
<dbReference type="InterPro" id="IPR056681">
    <property type="entry name" value="DUF7779"/>
</dbReference>
<dbReference type="PANTHER" id="PTHR35205:SF1">
    <property type="entry name" value="ZU5 DOMAIN-CONTAINING PROTEIN"/>
    <property type="match status" value="1"/>
</dbReference>
<keyword evidence="3" id="KW-1185">Reference proteome</keyword>
<dbReference type="InterPro" id="IPR029058">
    <property type="entry name" value="AB_hydrolase_fold"/>
</dbReference>
<gene>
    <name evidence="2" type="ORF">JMJ35_003526</name>
</gene>
<dbReference type="Pfam" id="PF13424">
    <property type="entry name" value="TPR_12"/>
    <property type="match status" value="1"/>
</dbReference>
<dbReference type="InterPro" id="IPR011990">
    <property type="entry name" value="TPR-like_helical_dom_sf"/>
</dbReference>
<evidence type="ECO:0000313" key="3">
    <source>
        <dbReference type="Proteomes" id="UP001166286"/>
    </source>
</evidence>
<dbReference type="EMBL" id="JAFEKC020000006">
    <property type="protein sequence ID" value="KAK0513804.1"/>
    <property type="molecule type" value="Genomic_DNA"/>
</dbReference>
<organism evidence="2 3">
    <name type="scientific">Cladonia borealis</name>
    <dbReference type="NCBI Taxonomy" id="184061"/>
    <lineage>
        <taxon>Eukaryota</taxon>
        <taxon>Fungi</taxon>
        <taxon>Dikarya</taxon>
        <taxon>Ascomycota</taxon>
        <taxon>Pezizomycotina</taxon>
        <taxon>Lecanoromycetes</taxon>
        <taxon>OSLEUM clade</taxon>
        <taxon>Lecanoromycetidae</taxon>
        <taxon>Lecanorales</taxon>
        <taxon>Lecanorineae</taxon>
        <taxon>Cladoniaceae</taxon>
        <taxon>Cladonia</taxon>
    </lineage>
</organism>
<accession>A0AA39R4T5</accession>
<dbReference type="Pfam" id="PF13374">
    <property type="entry name" value="TPR_10"/>
    <property type="match status" value="1"/>
</dbReference>
<dbReference type="GO" id="GO:0043531">
    <property type="term" value="F:ADP binding"/>
    <property type="evidence" value="ECO:0007669"/>
    <property type="project" value="InterPro"/>
</dbReference>
<dbReference type="Gene3D" id="1.25.40.10">
    <property type="entry name" value="Tetratricopeptide repeat domain"/>
    <property type="match status" value="1"/>
</dbReference>
<evidence type="ECO:0000313" key="2">
    <source>
        <dbReference type="EMBL" id="KAK0513804.1"/>
    </source>
</evidence>
<reference evidence="2" key="1">
    <citation type="submission" date="2023-03" db="EMBL/GenBank/DDBJ databases">
        <title>Complete genome of Cladonia borealis.</title>
        <authorList>
            <person name="Park H."/>
        </authorList>
    </citation>
    <scope>NUCLEOTIDE SEQUENCE</scope>
    <source>
        <strain evidence="2">ANT050790</strain>
    </source>
</reference>
<comment type="caution">
    <text evidence="2">The sequence shown here is derived from an EMBL/GenBank/DDBJ whole genome shotgun (WGS) entry which is preliminary data.</text>
</comment>
<dbReference type="AlphaFoldDB" id="A0AA39R4T5"/>
<evidence type="ECO:0000259" key="1">
    <source>
        <dbReference type="Pfam" id="PF25000"/>
    </source>
</evidence>
<feature type="domain" description="DUF7779" evidence="1">
    <location>
        <begin position="624"/>
        <end position="711"/>
    </location>
</feature>
<dbReference type="PANTHER" id="PTHR35205">
    <property type="entry name" value="NB-ARC AND TPR DOMAIN PROTEIN"/>
    <property type="match status" value="1"/>
</dbReference>
<sequence>MLPGSLRELHQVLDQGGSESHIDIILIPGLGTPPVETWPFYSTSWLQSFLPTDIRHARVLVFDYTIPLTDNFSWENFLLQGEYLLRALSEARHDGDSNEGRPRPMLCVCHSLGGSILKQALCIANEQLYRHEPLVNSMSGIIFLGTPHLGSNEAETSDRISMILKLASKKAAKPPAGRVAEERAIYPNLSKRFEGIYFRTPILSVYERVETRVSKGPFSRNTHVLVGKELCTTHAPLEQHLGLSLDHLHLCHFHNADEKSRSRLSIFIASSLENAEKVISARLEAMEFRYATTSTYSPTLSELQVHEERRNSSAVAHDGSSHVGFEIIESVSAPSEPRRTPRLPCIMLDSYDGHRAFMGQQDILSLIGQALLPAKQKMISSESDGLRQFALCGLGGLGKTEIALEFALQHKGDYDAIFWVRADAVAKLNECYNDISVKLGLQDPSEDKNHVVGREILKGWLSNPTKGATNTDDALNSSSTSSAEAEWLIIFDNADDPYLLTDYWPQGNGSVLITSRDPIAKSLFSTRSSGLDLNPLSDEDGACLLNSLTEMDNEEPDIVARQISHIVGGLPLAIVQMASVIRRQQLDLMEFLELYQDWTEHPEFHGKRFDTGVRTYPHSISTVWAFERLKSEARVLLELMSFLDPDCIQEDVFAEASGMSVEHFPSNKKSYREARTELLQSSLIKRNTQNKELSVHRLVQDAVRAKLDREHVQAYFRFAVYLLWTGWPSAMPKPSRPMFGTQQKASNKRLLVSRWPLCAALYPHVLRLKQLWESVNDNSTDTRLQFAALLTDAAWYQSERGQTRGFDGFFKLAQNICDRCDDSRKDSLLIDIHFCLGAIAADTNDHAASREHKEKSLAIQEKTSEELGTVDERLALCYSELSISRIQDGRYDEGVAALLRGREILVALGPYVPTSREANLGLAYMLQGRLSESETLLVESLAMREKALGKNDKESFRTGRILYALGNLRALQGRLDESYKCHCQAWEQFRSTIGDQDHRTADVGHKIAEHLIRMGEFNEAITTINDALKIWSYDPDVYKPELARTTFLKKELLDKLGKTQKAALAMKIACRLRKELVPGDTRDPSALKREDFDELVTFWSR</sequence>
<dbReference type="SMART" id="SM00028">
    <property type="entry name" value="TPR"/>
    <property type="match status" value="4"/>
</dbReference>
<dbReference type="InterPro" id="IPR019734">
    <property type="entry name" value="TPR_rpt"/>
</dbReference>
<dbReference type="Pfam" id="PF25000">
    <property type="entry name" value="DUF7779"/>
    <property type="match status" value="1"/>
</dbReference>
<name>A0AA39R4T5_9LECA</name>
<dbReference type="InterPro" id="IPR027417">
    <property type="entry name" value="P-loop_NTPase"/>
</dbReference>
<dbReference type="SUPFAM" id="SSF53474">
    <property type="entry name" value="alpha/beta-Hydrolases"/>
    <property type="match status" value="1"/>
</dbReference>
<dbReference type="Proteomes" id="UP001166286">
    <property type="component" value="Unassembled WGS sequence"/>
</dbReference>
<dbReference type="Gene3D" id="3.40.50.1820">
    <property type="entry name" value="alpha/beta hydrolase"/>
    <property type="match status" value="1"/>
</dbReference>
<dbReference type="Gene3D" id="3.40.50.300">
    <property type="entry name" value="P-loop containing nucleotide triphosphate hydrolases"/>
    <property type="match status" value="1"/>
</dbReference>
<protein>
    <recommendedName>
        <fullName evidence="1">DUF7779 domain-containing protein</fullName>
    </recommendedName>
</protein>
<dbReference type="SUPFAM" id="SSF48452">
    <property type="entry name" value="TPR-like"/>
    <property type="match status" value="2"/>
</dbReference>
<proteinExistence type="predicted"/>